<dbReference type="PROSITE" id="PS00211">
    <property type="entry name" value="ABC_TRANSPORTER_1"/>
    <property type="match status" value="1"/>
</dbReference>
<gene>
    <name evidence="12" type="ORF">WMO66_04885</name>
</gene>
<dbReference type="Pfam" id="PF02687">
    <property type="entry name" value="FtsX"/>
    <property type="match status" value="1"/>
</dbReference>
<evidence type="ECO:0000256" key="10">
    <source>
        <dbReference type="SAM" id="Phobius"/>
    </source>
</evidence>
<organism evidence="12 13">
    <name type="scientific">Faecousia intestinalis</name>
    <dbReference type="NCBI Taxonomy" id="3133167"/>
    <lineage>
        <taxon>Bacteria</taxon>
        <taxon>Bacillati</taxon>
        <taxon>Bacillota</taxon>
        <taxon>Clostridia</taxon>
        <taxon>Eubacteriales</taxon>
        <taxon>Oscillospiraceae</taxon>
        <taxon>Faecousia</taxon>
    </lineage>
</organism>
<evidence type="ECO:0000256" key="6">
    <source>
        <dbReference type="ARBA" id="ARBA00022840"/>
    </source>
</evidence>
<protein>
    <submittedName>
        <fullName evidence="12">ABC transporter ATP-binding protein/permease</fullName>
    </submittedName>
</protein>
<evidence type="ECO:0000256" key="9">
    <source>
        <dbReference type="ARBA" id="ARBA00038388"/>
    </source>
</evidence>
<keyword evidence="8 10" id="KW-0472">Membrane</keyword>
<evidence type="ECO:0000256" key="4">
    <source>
        <dbReference type="ARBA" id="ARBA00022692"/>
    </source>
</evidence>
<dbReference type="SMART" id="SM00382">
    <property type="entry name" value="AAA"/>
    <property type="match status" value="1"/>
</dbReference>
<evidence type="ECO:0000256" key="2">
    <source>
        <dbReference type="ARBA" id="ARBA00022448"/>
    </source>
</evidence>
<comment type="similarity">
    <text evidence="9">Belongs to the ABC transporter superfamily. Macrolide exporter (TC 3.A.1.122) family.</text>
</comment>
<keyword evidence="4 10" id="KW-0812">Transmembrane</keyword>
<evidence type="ECO:0000259" key="11">
    <source>
        <dbReference type="PROSITE" id="PS50893"/>
    </source>
</evidence>
<sequence>MLELQAITKDYRSGTECVHALRGVSLRFRDNEFVSILGPSGCGKTTLLNIIGGLDRYTAGDLLINGVSTKQYRDRDWDAYRNHTIGFVFQSYNLIPHQSVLANVELALTLSGVSRKERRARAIAVLEKVGLGDQLHKRPNQMSGGQMQRVAIARALINDPDILLADEPTGALDSETSVQVMEILKEVARDRLVIMVTHNPELAERYSTRIIRLLDGSVVDDTQPCTADEPQAPRPARTGRTSMSFLTALSLSLHNLMTKKARTILIAFAGSIGIIGIALILSLSSGVQSLIDRMERETLSSYPLTIQKNTVDFSSMMNMQADVEQSIDGQDPDRLYSVSVMGSMMDSMIQGSKTNNLADFKAWLDSGESGMEELTTDITYTYSTPLTIYRTDNGLQKVNPSTLFSDLGVIPADTSGTLLGQSMQMDVWTQLTGNEDLLKAQYDVVAGRLPEQYNEVVLLVNEDNRITDYTLYTLGLLDAQALQDAVEAAARGEDVSIDTEVHSYSYDDILALRFRLLTNTDCFVRQDGQWVDKSDDEAYLLNVLNSSDKIAVVGILRPAEGATTGSGQSGVIGYRADLMTHLLDKVTSAEIVREQQADPTVDVFTGLPFEQEELKDAYTMEELLAYTAQLPAEAQQELMGYVSSMQAAGMDDGTIATQLMRAALSQSDGATYTGNLKRLGVSDPDDPEAINLFPKDFEAKDRIADRIAEYNKTLPEDAQLAYTDYIGLMISSITTIINAISYILIAFVAVSLVVSSIMIGIITYISVLERTREIGVLRSIGASRRDISRVFNAETLTIGFAAGAIGIGITLLLILPLNAIIRHLSGLSGVAALPAGAAVILVAISMLLTFLAGLIPSRIAAKKDPVIALRSE</sequence>
<dbReference type="InterPro" id="IPR003838">
    <property type="entry name" value="ABC3_permease_C"/>
</dbReference>
<dbReference type="GO" id="GO:0005524">
    <property type="term" value="F:ATP binding"/>
    <property type="evidence" value="ECO:0007669"/>
    <property type="project" value="UniProtKB-KW"/>
</dbReference>
<keyword evidence="6 12" id="KW-0067">ATP-binding</keyword>
<accession>A0ABV1G5A9</accession>
<evidence type="ECO:0000313" key="12">
    <source>
        <dbReference type="EMBL" id="MEQ2510590.1"/>
    </source>
</evidence>
<name>A0ABV1G5A9_9FIRM</name>
<dbReference type="Proteomes" id="UP001491552">
    <property type="component" value="Unassembled WGS sequence"/>
</dbReference>
<feature type="transmembrane region" description="Helical" evidence="10">
    <location>
        <begin position="835"/>
        <end position="855"/>
    </location>
</feature>
<evidence type="ECO:0000256" key="3">
    <source>
        <dbReference type="ARBA" id="ARBA00022475"/>
    </source>
</evidence>
<dbReference type="InterPro" id="IPR027417">
    <property type="entry name" value="P-loop_NTPase"/>
</dbReference>
<keyword evidence="2" id="KW-0813">Transport</keyword>
<dbReference type="InterPro" id="IPR003439">
    <property type="entry name" value="ABC_transporter-like_ATP-bd"/>
</dbReference>
<reference evidence="12 13" key="1">
    <citation type="submission" date="2024-03" db="EMBL/GenBank/DDBJ databases">
        <title>Human intestinal bacterial collection.</title>
        <authorList>
            <person name="Pauvert C."/>
            <person name="Hitch T.C.A."/>
            <person name="Clavel T."/>
        </authorList>
    </citation>
    <scope>NUCLEOTIDE SEQUENCE [LARGE SCALE GENOMIC DNA]</scope>
    <source>
        <strain evidence="12 13">CLA-AA-H192</strain>
    </source>
</reference>
<comment type="subcellular location">
    <subcellularLocation>
        <location evidence="1">Cell inner membrane</location>
        <topology evidence="1">Multi-pass membrane protein</topology>
    </subcellularLocation>
</comment>
<evidence type="ECO:0000313" key="13">
    <source>
        <dbReference type="Proteomes" id="UP001491552"/>
    </source>
</evidence>
<evidence type="ECO:0000256" key="8">
    <source>
        <dbReference type="ARBA" id="ARBA00023136"/>
    </source>
</evidence>
<evidence type="ECO:0000256" key="5">
    <source>
        <dbReference type="ARBA" id="ARBA00022741"/>
    </source>
</evidence>
<dbReference type="PANTHER" id="PTHR42798">
    <property type="entry name" value="LIPOPROTEIN-RELEASING SYSTEM ATP-BINDING PROTEIN LOLD"/>
    <property type="match status" value="1"/>
</dbReference>
<keyword evidence="5" id="KW-0547">Nucleotide-binding</keyword>
<dbReference type="PANTHER" id="PTHR42798:SF6">
    <property type="entry name" value="CELL DIVISION ATP-BINDING PROTEIN FTSE"/>
    <property type="match status" value="1"/>
</dbReference>
<keyword evidence="7 10" id="KW-1133">Transmembrane helix</keyword>
<evidence type="ECO:0000256" key="7">
    <source>
        <dbReference type="ARBA" id="ARBA00022989"/>
    </source>
</evidence>
<dbReference type="Pfam" id="PF00005">
    <property type="entry name" value="ABC_tran"/>
    <property type="match status" value="1"/>
</dbReference>
<dbReference type="CDD" id="cd03255">
    <property type="entry name" value="ABC_MJ0796_LolCDE_FtsE"/>
    <property type="match status" value="1"/>
</dbReference>
<feature type="transmembrane region" description="Helical" evidence="10">
    <location>
        <begin position="789"/>
        <end position="815"/>
    </location>
</feature>
<dbReference type="EMBL" id="JBBMFF010000172">
    <property type="protein sequence ID" value="MEQ2510590.1"/>
    <property type="molecule type" value="Genomic_DNA"/>
</dbReference>
<feature type="transmembrane region" description="Helical" evidence="10">
    <location>
        <begin position="264"/>
        <end position="283"/>
    </location>
</feature>
<proteinExistence type="inferred from homology"/>
<feature type="domain" description="ABC transporter" evidence="11">
    <location>
        <begin position="2"/>
        <end position="240"/>
    </location>
</feature>
<keyword evidence="3" id="KW-1003">Cell membrane</keyword>
<dbReference type="InterPro" id="IPR017911">
    <property type="entry name" value="MacB-like_ATP-bd"/>
</dbReference>
<feature type="transmembrane region" description="Helical" evidence="10">
    <location>
        <begin position="739"/>
        <end position="768"/>
    </location>
</feature>
<dbReference type="Gene3D" id="3.40.50.300">
    <property type="entry name" value="P-loop containing nucleotide triphosphate hydrolases"/>
    <property type="match status" value="1"/>
</dbReference>
<dbReference type="RefSeq" id="WP_349135267.1">
    <property type="nucleotide sequence ID" value="NZ_JBBMFF010000172.1"/>
</dbReference>
<dbReference type="SUPFAM" id="SSF52540">
    <property type="entry name" value="P-loop containing nucleoside triphosphate hydrolases"/>
    <property type="match status" value="1"/>
</dbReference>
<dbReference type="InterPro" id="IPR003593">
    <property type="entry name" value="AAA+_ATPase"/>
</dbReference>
<dbReference type="PROSITE" id="PS50893">
    <property type="entry name" value="ABC_TRANSPORTER_2"/>
    <property type="match status" value="1"/>
</dbReference>
<comment type="caution">
    <text evidence="12">The sequence shown here is derived from an EMBL/GenBank/DDBJ whole genome shotgun (WGS) entry which is preliminary data.</text>
</comment>
<evidence type="ECO:0000256" key="1">
    <source>
        <dbReference type="ARBA" id="ARBA00004429"/>
    </source>
</evidence>
<keyword evidence="13" id="KW-1185">Reference proteome</keyword>
<dbReference type="InterPro" id="IPR017871">
    <property type="entry name" value="ABC_transporter-like_CS"/>
</dbReference>